<dbReference type="GO" id="GO:0004557">
    <property type="term" value="F:alpha-galactosidase activity"/>
    <property type="evidence" value="ECO:0007669"/>
    <property type="project" value="UniProtKB-EC"/>
</dbReference>
<evidence type="ECO:0000313" key="7">
    <source>
        <dbReference type="EMBL" id="RDG35516.1"/>
    </source>
</evidence>
<evidence type="ECO:0000313" key="8">
    <source>
        <dbReference type="Proteomes" id="UP000253741"/>
    </source>
</evidence>
<sequence length="730" mass="79279">MTRTTARTVHLRAAGVSFVVELADPLPRVLHWGEDLGELTDDDLAALSLTSGAAVLNNAPDGPRRFTVWPTQADAWSGTPAHQGHRGGVATTPRVRLTEARESADELVLRLADRVSDLDITLSYRLDRSGVLSVATRLARPPGDEVAADDATPYDLAGVTTLLPLPGRAEEVLDFTGKWCRERSPQRGRLGFGAHVRETRRGRPGQDSPYLLTVGVPGFGFRSGEVWGLHVAWSGDQRWLAERLPEGAGAHGAVLGGGELLAPGEIRLAPGAHYTAPVCHFVWSDAGLDGLADRFHTMLRARPSHPSSPRPLTLNTWEAVYFDHRLDRLLELTDLAAATGVERVVLDDGWFSGRRDDTAGLGDWTVDETVWPRGLGPLVERVHGHGMQFGLWVEPEMVNLDSELAREHPEWLLAPYGAGLGPSARHQYVLNVADDGAREYLLTALDALVSRYGVDYLKWDHNRDLHEAVCQGADGADRPGAHAQTHAVHRLLDALRARHPALEIESCSSGGGRVDLAVLARTDRVWASDCNDPVERQSVQRWTGQLLPPELVGTHVGAARSHTTARTNDPSFGRITALFGHAGIEDDLTARTPRELAQLRRWAELYKELRPLLHSGRVVRADLPDEATVLHGVVAADRGSALYCWARLATSPAGQSGRVRLPGLDPRGRYRARIRTEAGLPSLHQIAGPAWFEAALEGWIELPGAVLAGAGLPMPTLDPGQALLIEIGGR</sequence>
<organism evidence="7 8">
    <name type="scientific">Streptomyces corynorhini</name>
    <dbReference type="NCBI Taxonomy" id="2282652"/>
    <lineage>
        <taxon>Bacteria</taxon>
        <taxon>Bacillati</taxon>
        <taxon>Actinomycetota</taxon>
        <taxon>Actinomycetes</taxon>
        <taxon>Kitasatosporales</taxon>
        <taxon>Streptomycetaceae</taxon>
        <taxon>Streptomyces</taxon>
    </lineage>
</organism>
<gene>
    <name evidence="7" type="ORF">DVH02_24910</name>
</gene>
<evidence type="ECO:0000256" key="1">
    <source>
        <dbReference type="ARBA" id="ARBA00001255"/>
    </source>
</evidence>
<dbReference type="PANTHER" id="PTHR43053:SF3">
    <property type="entry name" value="ALPHA-GALACTOSIDASE C-RELATED"/>
    <property type="match status" value="1"/>
</dbReference>
<dbReference type="PRINTS" id="PR00743">
    <property type="entry name" value="GLHYDRLASE36"/>
</dbReference>
<evidence type="ECO:0000256" key="3">
    <source>
        <dbReference type="ARBA" id="ARBA00022801"/>
    </source>
</evidence>
<evidence type="ECO:0000256" key="2">
    <source>
        <dbReference type="ARBA" id="ARBA00012755"/>
    </source>
</evidence>
<dbReference type="AlphaFoldDB" id="A0A370B6Y8"/>
<dbReference type="Pfam" id="PF16875">
    <property type="entry name" value="Glyco_hydro_36N"/>
    <property type="match status" value="1"/>
</dbReference>
<dbReference type="InterPro" id="IPR002252">
    <property type="entry name" value="Glyco_hydro_36"/>
</dbReference>
<proteinExistence type="predicted"/>
<dbReference type="Pfam" id="PF02065">
    <property type="entry name" value="Melibiase"/>
    <property type="match status" value="1"/>
</dbReference>
<dbReference type="FunFam" id="3.20.20.70:FF:000118">
    <property type="entry name" value="Alpha-galactosidase"/>
    <property type="match status" value="1"/>
</dbReference>
<name>A0A370B6Y8_9ACTN</name>
<keyword evidence="8" id="KW-1185">Reference proteome</keyword>
<dbReference type="PANTHER" id="PTHR43053">
    <property type="entry name" value="GLYCOSIDASE FAMILY 31"/>
    <property type="match status" value="1"/>
</dbReference>
<dbReference type="Pfam" id="PF16874">
    <property type="entry name" value="Glyco_hydro_36C"/>
    <property type="match status" value="1"/>
</dbReference>
<comment type="caution">
    <text evidence="7">The sequence shown here is derived from an EMBL/GenBank/DDBJ whole genome shotgun (WGS) entry which is preliminary data.</text>
</comment>
<dbReference type="Gene3D" id="3.20.20.70">
    <property type="entry name" value="Aldolase class I"/>
    <property type="match status" value="1"/>
</dbReference>
<evidence type="ECO:0000256" key="4">
    <source>
        <dbReference type="ARBA" id="ARBA00023295"/>
    </source>
</evidence>
<dbReference type="EMBL" id="QQNA01000214">
    <property type="protein sequence ID" value="RDG35516.1"/>
    <property type="molecule type" value="Genomic_DNA"/>
</dbReference>
<comment type="catalytic activity">
    <reaction evidence="1">
        <text>Hydrolysis of terminal, non-reducing alpha-D-galactose residues in alpha-D-galactosides, including galactose oligosaccharides, galactomannans and galactolipids.</text>
        <dbReference type="EC" id="3.2.1.22"/>
    </reaction>
</comment>
<dbReference type="PROSITE" id="PS00512">
    <property type="entry name" value="ALPHA_GALACTOSIDASE"/>
    <property type="match status" value="1"/>
</dbReference>
<dbReference type="InterPro" id="IPR038417">
    <property type="entry name" value="Alpga-gal_N_sf"/>
</dbReference>
<dbReference type="InterPro" id="IPR031705">
    <property type="entry name" value="Glyco_hydro_36_C"/>
</dbReference>
<dbReference type="OrthoDB" id="9758822at2"/>
<dbReference type="Proteomes" id="UP000253741">
    <property type="component" value="Unassembled WGS sequence"/>
</dbReference>
<dbReference type="InterPro" id="IPR017853">
    <property type="entry name" value="GH"/>
</dbReference>
<keyword evidence="3" id="KW-0378">Hydrolase</keyword>
<dbReference type="RefSeq" id="WP_114626076.1">
    <property type="nucleotide sequence ID" value="NZ_QQNA01000214.1"/>
</dbReference>
<evidence type="ECO:0000259" key="5">
    <source>
        <dbReference type="Pfam" id="PF16874"/>
    </source>
</evidence>
<evidence type="ECO:0000259" key="6">
    <source>
        <dbReference type="Pfam" id="PF16875"/>
    </source>
</evidence>
<dbReference type="GO" id="GO:0016052">
    <property type="term" value="P:carbohydrate catabolic process"/>
    <property type="evidence" value="ECO:0007669"/>
    <property type="project" value="InterPro"/>
</dbReference>
<dbReference type="InterPro" id="IPR050985">
    <property type="entry name" value="Alpha-glycosidase_related"/>
</dbReference>
<dbReference type="Gene3D" id="2.70.98.60">
    <property type="entry name" value="alpha-galactosidase from lactobacil brevis"/>
    <property type="match status" value="1"/>
</dbReference>
<dbReference type="InterPro" id="IPR013780">
    <property type="entry name" value="Glyco_hydro_b"/>
</dbReference>
<reference evidence="7 8" key="1">
    <citation type="submission" date="2018-07" db="EMBL/GenBank/DDBJ databases">
        <title>Streptomyces species from bats.</title>
        <authorList>
            <person name="Dunlap C."/>
        </authorList>
    </citation>
    <scope>NUCLEOTIDE SEQUENCE [LARGE SCALE GENOMIC DNA]</scope>
    <source>
        <strain evidence="7 8">AC230</strain>
    </source>
</reference>
<protein>
    <recommendedName>
        <fullName evidence="2">alpha-galactosidase</fullName>
        <ecNumber evidence="2">3.2.1.22</ecNumber>
    </recommendedName>
</protein>
<dbReference type="InterPro" id="IPR031704">
    <property type="entry name" value="Glyco_hydro_36_N"/>
</dbReference>
<keyword evidence="4" id="KW-0326">Glycosidase</keyword>
<dbReference type="EC" id="3.2.1.22" evidence="2"/>
<dbReference type="SUPFAM" id="SSF51445">
    <property type="entry name" value="(Trans)glycosidases"/>
    <property type="match status" value="1"/>
</dbReference>
<dbReference type="Gene3D" id="2.60.40.1180">
    <property type="entry name" value="Golgi alpha-mannosidase II"/>
    <property type="match status" value="1"/>
</dbReference>
<accession>A0A370B6Y8</accession>
<dbReference type="InterPro" id="IPR013785">
    <property type="entry name" value="Aldolase_TIM"/>
</dbReference>
<dbReference type="CDD" id="cd14791">
    <property type="entry name" value="GH36"/>
    <property type="match status" value="1"/>
</dbReference>
<feature type="domain" description="Glycosyl hydrolase family 36 N-terminal" evidence="6">
    <location>
        <begin position="26"/>
        <end position="269"/>
    </location>
</feature>
<dbReference type="InterPro" id="IPR000111">
    <property type="entry name" value="Glyco_hydro_27/36_CS"/>
</dbReference>
<feature type="domain" description="Glycosyl hydrolase family 36 C-terminal" evidence="5">
    <location>
        <begin position="633"/>
        <end position="722"/>
    </location>
</feature>